<evidence type="ECO:0000256" key="2">
    <source>
        <dbReference type="ARBA" id="ARBA00023157"/>
    </source>
</evidence>
<keyword evidence="2" id="KW-1015">Disulfide bond</keyword>
<evidence type="ECO:0000313" key="3">
    <source>
        <dbReference type="EMBL" id="CAH3029090.1"/>
    </source>
</evidence>
<dbReference type="InterPro" id="IPR052065">
    <property type="entry name" value="Compl_asym_regulator"/>
</dbReference>
<gene>
    <name evidence="3" type="ORF">PEVE_00035531</name>
</gene>
<dbReference type="Gene3D" id="2.20.100.10">
    <property type="entry name" value="Thrombospondin type-1 (TSP1) repeat"/>
    <property type="match status" value="2"/>
</dbReference>
<evidence type="ECO:0000313" key="4">
    <source>
        <dbReference type="Proteomes" id="UP001159427"/>
    </source>
</evidence>
<feature type="non-terminal residue" evidence="3">
    <location>
        <position position="94"/>
    </location>
</feature>
<evidence type="ECO:0000256" key="1">
    <source>
        <dbReference type="ARBA" id="ARBA00022737"/>
    </source>
</evidence>
<comment type="caution">
    <text evidence="3">The sequence shown here is derived from an EMBL/GenBank/DDBJ whole genome shotgun (WGS) entry which is preliminary data.</text>
</comment>
<name>A0ABN8MM20_9CNID</name>
<dbReference type="SUPFAM" id="SSF82895">
    <property type="entry name" value="TSP-1 type 1 repeat"/>
    <property type="match status" value="2"/>
</dbReference>
<dbReference type="PRINTS" id="PR01705">
    <property type="entry name" value="TSP1REPEAT"/>
</dbReference>
<reference evidence="3 4" key="1">
    <citation type="submission" date="2022-05" db="EMBL/GenBank/DDBJ databases">
        <authorList>
            <consortium name="Genoscope - CEA"/>
            <person name="William W."/>
        </authorList>
    </citation>
    <scope>NUCLEOTIDE SEQUENCE [LARGE SCALE GENOMIC DNA]</scope>
</reference>
<dbReference type="PANTHER" id="PTHR22906">
    <property type="entry name" value="PROPERDIN"/>
    <property type="match status" value="1"/>
</dbReference>
<dbReference type="EMBL" id="CALNXI010000551">
    <property type="protein sequence ID" value="CAH3029090.1"/>
    <property type="molecule type" value="Genomic_DNA"/>
</dbReference>
<dbReference type="InterPro" id="IPR000884">
    <property type="entry name" value="TSP1_rpt"/>
</dbReference>
<dbReference type="Proteomes" id="UP001159427">
    <property type="component" value="Unassembled WGS sequence"/>
</dbReference>
<dbReference type="SMART" id="SM00209">
    <property type="entry name" value="TSP1"/>
    <property type="match status" value="1"/>
</dbReference>
<sequence>GGGLQRRSRTCTNPRPAYGGSQCFGTNVQSKRCALNPCPPVDGGYSKWSRWSRCSVTCNNGTRQRVRNCTNPPPANGGEPCAGVSEERKVCINP</sequence>
<protein>
    <submittedName>
        <fullName evidence="3">Uncharacterized protein</fullName>
    </submittedName>
</protein>
<dbReference type="PROSITE" id="PS50092">
    <property type="entry name" value="TSP1"/>
    <property type="match status" value="2"/>
</dbReference>
<dbReference type="PANTHER" id="PTHR22906:SF21">
    <property type="entry name" value="SEMA DOMAIN-CONTAINING PROTEIN"/>
    <property type="match status" value="1"/>
</dbReference>
<organism evidence="3 4">
    <name type="scientific">Porites evermanni</name>
    <dbReference type="NCBI Taxonomy" id="104178"/>
    <lineage>
        <taxon>Eukaryota</taxon>
        <taxon>Metazoa</taxon>
        <taxon>Cnidaria</taxon>
        <taxon>Anthozoa</taxon>
        <taxon>Hexacorallia</taxon>
        <taxon>Scleractinia</taxon>
        <taxon>Fungiina</taxon>
        <taxon>Poritidae</taxon>
        <taxon>Porites</taxon>
    </lineage>
</organism>
<dbReference type="InterPro" id="IPR036383">
    <property type="entry name" value="TSP1_rpt_sf"/>
</dbReference>
<proteinExistence type="predicted"/>
<keyword evidence="1" id="KW-0677">Repeat</keyword>
<dbReference type="Pfam" id="PF00090">
    <property type="entry name" value="TSP_1"/>
    <property type="match status" value="2"/>
</dbReference>
<accession>A0ABN8MM20</accession>
<keyword evidence="4" id="KW-1185">Reference proteome</keyword>
<feature type="non-terminal residue" evidence="3">
    <location>
        <position position="1"/>
    </location>
</feature>